<dbReference type="InterPro" id="IPR049227">
    <property type="entry name" value="DUF6824"/>
</dbReference>
<organism evidence="7 8">
    <name type="scientific">Fragilariopsis cylindrus CCMP1102</name>
    <dbReference type="NCBI Taxonomy" id="635003"/>
    <lineage>
        <taxon>Eukaryota</taxon>
        <taxon>Sar</taxon>
        <taxon>Stramenopiles</taxon>
        <taxon>Ochrophyta</taxon>
        <taxon>Bacillariophyta</taxon>
        <taxon>Bacillariophyceae</taxon>
        <taxon>Bacillariophycidae</taxon>
        <taxon>Bacillariales</taxon>
        <taxon>Bacillariaceae</taxon>
        <taxon>Fragilariopsis</taxon>
    </lineage>
</organism>
<dbReference type="OrthoDB" id="10056939at2759"/>
<dbReference type="SUPFAM" id="SSF46689">
    <property type="entry name" value="Homeodomain-like"/>
    <property type="match status" value="1"/>
</dbReference>
<dbReference type="SMART" id="SM00389">
    <property type="entry name" value="HOX"/>
    <property type="match status" value="1"/>
</dbReference>
<dbReference type="Gene3D" id="1.10.10.60">
    <property type="entry name" value="Homeodomain-like"/>
    <property type="match status" value="1"/>
</dbReference>
<evidence type="ECO:0000256" key="4">
    <source>
        <dbReference type="PROSITE-ProRule" id="PRU00108"/>
    </source>
</evidence>
<keyword evidence="2 4" id="KW-0371">Homeobox</keyword>
<dbReference type="EMBL" id="KV784358">
    <property type="protein sequence ID" value="OEU16047.1"/>
    <property type="molecule type" value="Genomic_DNA"/>
</dbReference>
<dbReference type="GO" id="GO:0003677">
    <property type="term" value="F:DNA binding"/>
    <property type="evidence" value="ECO:0007669"/>
    <property type="project" value="UniProtKB-UniRule"/>
</dbReference>
<dbReference type="GO" id="GO:0006355">
    <property type="term" value="P:regulation of DNA-templated transcription"/>
    <property type="evidence" value="ECO:0007669"/>
    <property type="project" value="InterPro"/>
</dbReference>
<gene>
    <name evidence="7" type="ORF">FRACYDRAFT_238633</name>
</gene>
<protein>
    <recommendedName>
        <fullName evidence="6">Homeobox domain-containing protein</fullName>
    </recommendedName>
</protein>
<dbReference type="InterPro" id="IPR008422">
    <property type="entry name" value="KN_HD"/>
</dbReference>
<evidence type="ECO:0000313" key="8">
    <source>
        <dbReference type="Proteomes" id="UP000095751"/>
    </source>
</evidence>
<dbReference type="Pfam" id="PF20710">
    <property type="entry name" value="DUF6824"/>
    <property type="match status" value="1"/>
</dbReference>
<evidence type="ECO:0000256" key="2">
    <source>
        <dbReference type="ARBA" id="ARBA00023155"/>
    </source>
</evidence>
<keyword evidence="3 4" id="KW-0539">Nucleus</keyword>
<dbReference type="Pfam" id="PF05920">
    <property type="entry name" value="Homeobox_KN"/>
    <property type="match status" value="1"/>
</dbReference>
<dbReference type="CDD" id="cd00086">
    <property type="entry name" value="homeodomain"/>
    <property type="match status" value="1"/>
</dbReference>
<feature type="region of interest" description="Disordered" evidence="5">
    <location>
        <begin position="296"/>
        <end position="329"/>
    </location>
</feature>
<feature type="DNA-binding region" description="Homeobox" evidence="4">
    <location>
        <begin position="374"/>
        <end position="422"/>
    </location>
</feature>
<proteinExistence type="predicted"/>
<dbReference type="Proteomes" id="UP000095751">
    <property type="component" value="Unassembled WGS sequence"/>
</dbReference>
<keyword evidence="1 4" id="KW-0238">DNA-binding</keyword>
<evidence type="ECO:0000256" key="5">
    <source>
        <dbReference type="SAM" id="MobiDB-lite"/>
    </source>
</evidence>
<reference evidence="7 8" key="1">
    <citation type="submission" date="2016-09" db="EMBL/GenBank/DDBJ databases">
        <title>Extensive genetic diversity and differential bi-allelic expression allows diatom success in the polar Southern Ocean.</title>
        <authorList>
            <consortium name="DOE Joint Genome Institute"/>
            <person name="Mock T."/>
            <person name="Otillar R.P."/>
            <person name="Strauss J."/>
            <person name="Dupont C."/>
            <person name="Frickenhaus S."/>
            <person name="Maumus F."/>
            <person name="Mcmullan M."/>
            <person name="Sanges R."/>
            <person name="Schmutz J."/>
            <person name="Toseland A."/>
            <person name="Valas R."/>
            <person name="Veluchamy A."/>
            <person name="Ward B.J."/>
            <person name="Allen A."/>
            <person name="Barry K."/>
            <person name="Falciatore A."/>
            <person name="Ferrante M."/>
            <person name="Fortunato A.E."/>
            <person name="Gloeckner G."/>
            <person name="Gruber A."/>
            <person name="Hipkin R."/>
            <person name="Janech M."/>
            <person name="Kroth P."/>
            <person name="Leese F."/>
            <person name="Lindquist E."/>
            <person name="Lyon B.R."/>
            <person name="Martin J."/>
            <person name="Mayer C."/>
            <person name="Parker M."/>
            <person name="Quesneville H."/>
            <person name="Raymond J."/>
            <person name="Uhlig C."/>
            <person name="Valentin K.U."/>
            <person name="Worden A.Z."/>
            <person name="Armbrust E.V."/>
            <person name="Bowler C."/>
            <person name="Green B."/>
            <person name="Moulton V."/>
            <person name="Van Oosterhout C."/>
            <person name="Grigoriev I."/>
        </authorList>
    </citation>
    <scope>NUCLEOTIDE SEQUENCE [LARGE SCALE GENOMIC DNA]</scope>
    <source>
        <strain evidence="7 8">CCMP1102</strain>
    </source>
</reference>
<evidence type="ECO:0000256" key="1">
    <source>
        <dbReference type="ARBA" id="ARBA00023125"/>
    </source>
</evidence>
<dbReference type="InterPro" id="IPR001356">
    <property type="entry name" value="HD"/>
</dbReference>
<dbReference type="InParanoid" id="A0A1E7FD14"/>
<dbReference type="AlphaFoldDB" id="A0A1E7FD14"/>
<dbReference type="KEGG" id="fcy:FRACYDRAFT_238633"/>
<comment type="subcellular location">
    <subcellularLocation>
        <location evidence="4">Nucleus</location>
    </subcellularLocation>
</comment>
<accession>A0A1E7FD14</accession>
<name>A0A1E7FD14_9STRA</name>
<sequence>MSQTATTSNVIIFYSRPREILLFSHASHAKSTEFRLLDPLHTLQELTLIHAVSCTQRLSGTFHPIDYRVYSKQIRWNLEDPHDDLIKATVMLEDGIVMKIESFSLFPAASREAPPAGGMRGFANFRFFFLNKKNKGFRMKESIIPKQNPSNHAQKYVDNIENSRHNNNMESKRKRKKPWKLLGDNNYDDENQKIKHVPLKKKRKTLPLKRNLPSPLTKARILLDYLKKDGKKAHSKTELLSELGMSANSTWRGMIAKLKNEGFITVEKGTNMIELCYDDIIPLYLNKHVPFNNIKTPSPVSDRRPISQFKKKKTPDPVDGGKPIKHVPFNNIKTSTPVDDIRPINQLKKKKTPDLVGGSKPISNRLLDPRVVEYLKIWFINHFNFPYPTGIDKQRMIADTGLEIKRLDQWFANKRRDIRKIGNKDKSRHWKQGKEASKLLYSRVDADDCDDTISHSSSRTDVQIKAEECESERTFAKVTKTLLVDHNNCNNEDIFCNQSTKRRAMRLNTGNQYTNDCGSSSINNNATATHTQGTISIKKEEGPFSHILADPETWFRKTENLFEELPPIDYNCHISSITVCSGNINSDITVVQPNDVLFARCGQGRKHSGNVQYRSLVKACLKLFSLAERGDKYKIAGFIVCSVRRVGGRFLQRIKKSTVNPPTTEVVKEEDPLKLIDMGNIPARDKTYQTLWTQGKKLASIGIGGGNKNNSDDNRSNTSSNSKFVYRAVEGPQPIYGYALDLISLVCNYGDDITGGSGSVVQKRDGVILHYYHKYQPHRVLDKPLFGYKPETEPEKERLMRLQVNNSVAINIICLPSLSKPDML</sequence>
<feature type="domain" description="Homeobox" evidence="6">
    <location>
        <begin position="372"/>
        <end position="421"/>
    </location>
</feature>
<dbReference type="PROSITE" id="PS50071">
    <property type="entry name" value="HOMEOBOX_2"/>
    <property type="match status" value="1"/>
</dbReference>
<evidence type="ECO:0000256" key="3">
    <source>
        <dbReference type="ARBA" id="ARBA00023242"/>
    </source>
</evidence>
<dbReference type="GO" id="GO:0005634">
    <property type="term" value="C:nucleus"/>
    <property type="evidence" value="ECO:0007669"/>
    <property type="project" value="UniProtKB-SubCell"/>
</dbReference>
<evidence type="ECO:0000313" key="7">
    <source>
        <dbReference type="EMBL" id="OEU16047.1"/>
    </source>
</evidence>
<evidence type="ECO:0000259" key="6">
    <source>
        <dbReference type="PROSITE" id="PS50071"/>
    </source>
</evidence>
<keyword evidence="8" id="KW-1185">Reference proteome</keyword>
<dbReference type="InterPro" id="IPR009057">
    <property type="entry name" value="Homeodomain-like_sf"/>
</dbReference>